<dbReference type="EMBL" id="LZZM01000039">
    <property type="protein sequence ID" value="OOM81970.1"/>
    <property type="molecule type" value="Genomic_DNA"/>
</dbReference>
<evidence type="ECO:0000313" key="2">
    <source>
        <dbReference type="Proteomes" id="UP000190890"/>
    </source>
</evidence>
<dbReference type="Proteomes" id="UP000190890">
    <property type="component" value="Unassembled WGS sequence"/>
</dbReference>
<name>A0A1S8TW97_9CLOT</name>
<comment type="caution">
    <text evidence="1">The sequence shown here is derived from an EMBL/GenBank/DDBJ whole genome shotgun (WGS) entry which is preliminary data.</text>
</comment>
<dbReference type="AlphaFoldDB" id="A0A1S8TW97"/>
<dbReference type="STRING" id="29367.CLPUN_06850"/>
<sequence length="99" mass="11617">MMDKKKLTPEQQFFNNKTLEFAKELYDQSEEKLKEAYRGQIKNRDDLLSKIAKILLSYNIADNILKINVAEKKILYSKLSDLIVTNIKCELEFEANLTK</sequence>
<gene>
    <name evidence="1" type="ORF">CLPUN_06850</name>
</gene>
<accession>A0A1S8TW97</accession>
<reference evidence="1 2" key="1">
    <citation type="submission" date="2016-05" db="EMBL/GenBank/DDBJ databases">
        <title>Microbial solvent formation.</title>
        <authorList>
            <person name="Poehlein A."/>
            <person name="Montoya Solano J.D."/>
            <person name="Flitsch S."/>
            <person name="Krabben P."/>
            <person name="Duerre P."/>
            <person name="Daniel R."/>
        </authorList>
    </citation>
    <scope>NUCLEOTIDE SEQUENCE [LARGE SCALE GENOMIC DNA]</scope>
    <source>
        <strain evidence="1 2">DSM 2619</strain>
    </source>
</reference>
<keyword evidence="2" id="KW-1185">Reference proteome</keyword>
<protein>
    <submittedName>
        <fullName evidence="1">Uncharacterized protein</fullName>
    </submittedName>
</protein>
<organism evidence="1 2">
    <name type="scientific">Clostridium puniceum</name>
    <dbReference type="NCBI Taxonomy" id="29367"/>
    <lineage>
        <taxon>Bacteria</taxon>
        <taxon>Bacillati</taxon>
        <taxon>Bacillota</taxon>
        <taxon>Clostridia</taxon>
        <taxon>Eubacteriales</taxon>
        <taxon>Clostridiaceae</taxon>
        <taxon>Clostridium</taxon>
    </lineage>
</organism>
<evidence type="ECO:0000313" key="1">
    <source>
        <dbReference type="EMBL" id="OOM81970.1"/>
    </source>
</evidence>
<proteinExistence type="predicted"/>